<accession>A0AAW1VKN7</accession>
<evidence type="ECO:0000313" key="8">
    <source>
        <dbReference type="Proteomes" id="UP001457282"/>
    </source>
</evidence>
<keyword evidence="8" id="KW-1185">Reference proteome</keyword>
<evidence type="ECO:0000256" key="1">
    <source>
        <dbReference type="ARBA" id="ARBA00004123"/>
    </source>
</evidence>
<dbReference type="Pfam" id="PF02362">
    <property type="entry name" value="B3"/>
    <property type="match status" value="2"/>
</dbReference>
<comment type="caution">
    <text evidence="7">The sequence shown here is derived from an EMBL/GenBank/DDBJ whole genome shotgun (WGS) entry which is preliminary data.</text>
</comment>
<dbReference type="InterPro" id="IPR015300">
    <property type="entry name" value="DNA-bd_pseudobarrel_sf"/>
</dbReference>
<evidence type="ECO:0000259" key="6">
    <source>
        <dbReference type="PROSITE" id="PS50863"/>
    </source>
</evidence>
<keyword evidence="3" id="KW-0238">DNA-binding</keyword>
<evidence type="ECO:0000256" key="4">
    <source>
        <dbReference type="ARBA" id="ARBA00023163"/>
    </source>
</evidence>
<dbReference type="AlphaFoldDB" id="A0AAW1VKN7"/>
<keyword evidence="5" id="KW-0539">Nucleus</keyword>
<feature type="domain" description="TF-B3" evidence="6">
    <location>
        <begin position="196"/>
        <end position="274"/>
    </location>
</feature>
<comment type="subcellular location">
    <subcellularLocation>
        <location evidence="1">Nucleus</location>
    </subcellularLocation>
</comment>
<dbReference type="SMART" id="SM01019">
    <property type="entry name" value="B3"/>
    <property type="match status" value="2"/>
</dbReference>
<dbReference type="PANTHER" id="PTHR31920:SF122">
    <property type="entry name" value="B3 DOMAIN-CONTAINING PROTEIN REM23"/>
    <property type="match status" value="1"/>
</dbReference>
<keyword evidence="4" id="KW-0804">Transcription</keyword>
<dbReference type="CDD" id="cd10017">
    <property type="entry name" value="B3_DNA"/>
    <property type="match status" value="2"/>
</dbReference>
<dbReference type="PROSITE" id="PS50863">
    <property type="entry name" value="B3"/>
    <property type="match status" value="2"/>
</dbReference>
<reference evidence="7 8" key="1">
    <citation type="journal article" date="2023" name="G3 (Bethesda)">
        <title>A chromosome-length genome assembly and annotation of blackberry (Rubus argutus, cv. 'Hillquist').</title>
        <authorList>
            <person name="Bruna T."/>
            <person name="Aryal R."/>
            <person name="Dudchenko O."/>
            <person name="Sargent D.J."/>
            <person name="Mead D."/>
            <person name="Buti M."/>
            <person name="Cavallini A."/>
            <person name="Hytonen T."/>
            <person name="Andres J."/>
            <person name="Pham M."/>
            <person name="Weisz D."/>
            <person name="Mascagni F."/>
            <person name="Usai G."/>
            <person name="Natali L."/>
            <person name="Bassil N."/>
            <person name="Fernandez G.E."/>
            <person name="Lomsadze A."/>
            <person name="Armour M."/>
            <person name="Olukolu B."/>
            <person name="Poorten T."/>
            <person name="Britton C."/>
            <person name="Davik J."/>
            <person name="Ashrafi H."/>
            <person name="Aiden E.L."/>
            <person name="Borodovsky M."/>
            <person name="Worthington M."/>
        </authorList>
    </citation>
    <scope>NUCLEOTIDE SEQUENCE [LARGE SCALE GENOMIC DNA]</scope>
    <source>
        <strain evidence="7">PI 553951</strain>
    </source>
</reference>
<gene>
    <name evidence="7" type="ORF">M0R45_001815</name>
</gene>
<feature type="domain" description="TF-B3" evidence="6">
    <location>
        <begin position="39"/>
        <end position="117"/>
    </location>
</feature>
<keyword evidence="2" id="KW-0805">Transcription regulation</keyword>
<dbReference type="SUPFAM" id="SSF101936">
    <property type="entry name" value="DNA-binding pseudobarrel domain"/>
    <property type="match status" value="2"/>
</dbReference>
<dbReference type="InterPro" id="IPR003340">
    <property type="entry name" value="B3_DNA-bd"/>
</dbReference>
<dbReference type="Gene3D" id="2.40.330.10">
    <property type="entry name" value="DNA-binding pseudobarrel domain"/>
    <property type="match status" value="2"/>
</dbReference>
<dbReference type="PANTHER" id="PTHR31920">
    <property type="entry name" value="B3 DOMAIN-CONTAINING"/>
    <property type="match status" value="1"/>
</dbReference>
<evidence type="ECO:0000313" key="7">
    <source>
        <dbReference type="EMBL" id="KAK9901945.1"/>
    </source>
</evidence>
<dbReference type="EMBL" id="JBEDUW010000269">
    <property type="protein sequence ID" value="KAK9901945.1"/>
    <property type="molecule type" value="Genomic_DNA"/>
</dbReference>
<dbReference type="InterPro" id="IPR050655">
    <property type="entry name" value="Plant_B3_domain"/>
</dbReference>
<protein>
    <recommendedName>
        <fullName evidence="6">TF-B3 domain-containing protein</fullName>
    </recommendedName>
</protein>
<dbReference type="Proteomes" id="UP001457282">
    <property type="component" value="Unassembled WGS sequence"/>
</dbReference>
<sequence>MVVVEEEKKEPTFFKIIKPGFNTEHLVLPFLFCCLLKRIPPAFRKHVVHELTKRATLKLKNSSNCSWTVKVNTTGRDVYLKDGWQKFLRDNSLGDSEFLQFRYVRNMNFIISIFDKNCVERVNIADIRTHEASTFPDNTRRRLGRPPIGNRRYDSAEEAAKVLKCKGGNLPSSAAAASFKSKFPYFVKVLKGWQKVAVPTHFYMEILSSSSTCDELILVTSEGKFTVKLVQCSDTVMLSAGWSSFRDVNQLQVNDICIFELVKENTMVVHIFPN</sequence>
<evidence type="ECO:0000256" key="2">
    <source>
        <dbReference type="ARBA" id="ARBA00023015"/>
    </source>
</evidence>
<organism evidence="7 8">
    <name type="scientific">Rubus argutus</name>
    <name type="common">Southern blackberry</name>
    <dbReference type="NCBI Taxonomy" id="59490"/>
    <lineage>
        <taxon>Eukaryota</taxon>
        <taxon>Viridiplantae</taxon>
        <taxon>Streptophyta</taxon>
        <taxon>Embryophyta</taxon>
        <taxon>Tracheophyta</taxon>
        <taxon>Spermatophyta</taxon>
        <taxon>Magnoliopsida</taxon>
        <taxon>eudicotyledons</taxon>
        <taxon>Gunneridae</taxon>
        <taxon>Pentapetalae</taxon>
        <taxon>rosids</taxon>
        <taxon>fabids</taxon>
        <taxon>Rosales</taxon>
        <taxon>Rosaceae</taxon>
        <taxon>Rosoideae</taxon>
        <taxon>Rosoideae incertae sedis</taxon>
        <taxon>Rubus</taxon>
    </lineage>
</organism>
<dbReference type="GO" id="GO:0005634">
    <property type="term" value="C:nucleus"/>
    <property type="evidence" value="ECO:0007669"/>
    <property type="project" value="UniProtKB-SubCell"/>
</dbReference>
<name>A0AAW1VKN7_RUBAR</name>
<dbReference type="GO" id="GO:0003677">
    <property type="term" value="F:DNA binding"/>
    <property type="evidence" value="ECO:0007669"/>
    <property type="project" value="UniProtKB-KW"/>
</dbReference>
<evidence type="ECO:0000256" key="3">
    <source>
        <dbReference type="ARBA" id="ARBA00023125"/>
    </source>
</evidence>
<proteinExistence type="predicted"/>
<evidence type="ECO:0000256" key="5">
    <source>
        <dbReference type="ARBA" id="ARBA00023242"/>
    </source>
</evidence>